<dbReference type="AlphaFoldDB" id="A0A8T0H2G0"/>
<accession>A0A8T0H2G0</accession>
<gene>
    <name evidence="1" type="ORF">KC19_8G196700</name>
</gene>
<name>A0A8T0H2G0_CERPU</name>
<proteinExistence type="predicted"/>
<organism evidence="1 2">
    <name type="scientific">Ceratodon purpureus</name>
    <name type="common">Fire moss</name>
    <name type="synonym">Dicranum purpureum</name>
    <dbReference type="NCBI Taxonomy" id="3225"/>
    <lineage>
        <taxon>Eukaryota</taxon>
        <taxon>Viridiplantae</taxon>
        <taxon>Streptophyta</taxon>
        <taxon>Embryophyta</taxon>
        <taxon>Bryophyta</taxon>
        <taxon>Bryophytina</taxon>
        <taxon>Bryopsida</taxon>
        <taxon>Dicranidae</taxon>
        <taxon>Pseudoditrichales</taxon>
        <taxon>Ditrichaceae</taxon>
        <taxon>Ceratodon</taxon>
    </lineage>
</organism>
<sequence length="125" mass="13981">MTMASSVSLEGDQVKQKQRIEASKLYFDVPPDEKASFVLICIFPSSSLNCWEGTLVTRIEMYCSLNLFFVCGLDTFCILTGCRIRSCIQVLITSHFWALKSCEALSWIPNPHSSPCLSFASAKEL</sequence>
<evidence type="ECO:0000313" key="1">
    <source>
        <dbReference type="EMBL" id="KAG0565520.1"/>
    </source>
</evidence>
<dbReference type="Proteomes" id="UP000822688">
    <property type="component" value="Chromosome 8"/>
</dbReference>
<comment type="caution">
    <text evidence="1">The sequence shown here is derived from an EMBL/GenBank/DDBJ whole genome shotgun (WGS) entry which is preliminary data.</text>
</comment>
<dbReference type="EMBL" id="CM026429">
    <property type="protein sequence ID" value="KAG0565520.1"/>
    <property type="molecule type" value="Genomic_DNA"/>
</dbReference>
<evidence type="ECO:0000313" key="2">
    <source>
        <dbReference type="Proteomes" id="UP000822688"/>
    </source>
</evidence>
<protein>
    <submittedName>
        <fullName evidence="1">Uncharacterized protein</fullName>
    </submittedName>
</protein>
<keyword evidence="2" id="KW-1185">Reference proteome</keyword>
<reference evidence="1" key="1">
    <citation type="submission" date="2020-06" db="EMBL/GenBank/DDBJ databases">
        <title>WGS assembly of Ceratodon purpureus strain R40.</title>
        <authorList>
            <person name="Carey S.B."/>
            <person name="Jenkins J."/>
            <person name="Shu S."/>
            <person name="Lovell J.T."/>
            <person name="Sreedasyam A."/>
            <person name="Maumus F."/>
            <person name="Tiley G.P."/>
            <person name="Fernandez-Pozo N."/>
            <person name="Barry K."/>
            <person name="Chen C."/>
            <person name="Wang M."/>
            <person name="Lipzen A."/>
            <person name="Daum C."/>
            <person name="Saski C.A."/>
            <person name="Payton A.C."/>
            <person name="Mcbreen J.C."/>
            <person name="Conrad R.E."/>
            <person name="Kollar L.M."/>
            <person name="Olsson S."/>
            <person name="Huttunen S."/>
            <person name="Landis J.B."/>
            <person name="Wickett N.J."/>
            <person name="Johnson M.G."/>
            <person name="Rensing S.A."/>
            <person name="Grimwood J."/>
            <person name="Schmutz J."/>
            <person name="Mcdaniel S.F."/>
        </authorList>
    </citation>
    <scope>NUCLEOTIDE SEQUENCE</scope>
    <source>
        <strain evidence="1">R40</strain>
    </source>
</reference>